<protein>
    <submittedName>
        <fullName evidence="1">Uncharacterized protein</fullName>
    </submittedName>
</protein>
<dbReference type="Proteomes" id="UP001147747">
    <property type="component" value="Unassembled WGS sequence"/>
</dbReference>
<organism evidence="1 2">
    <name type="scientific">Penicillium cosmopolitanum</name>
    <dbReference type="NCBI Taxonomy" id="1131564"/>
    <lineage>
        <taxon>Eukaryota</taxon>
        <taxon>Fungi</taxon>
        <taxon>Dikarya</taxon>
        <taxon>Ascomycota</taxon>
        <taxon>Pezizomycotina</taxon>
        <taxon>Eurotiomycetes</taxon>
        <taxon>Eurotiomycetidae</taxon>
        <taxon>Eurotiales</taxon>
        <taxon>Aspergillaceae</taxon>
        <taxon>Penicillium</taxon>
    </lineage>
</organism>
<gene>
    <name evidence="1" type="ORF">N7509_003194</name>
</gene>
<evidence type="ECO:0000313" key="1">
    <source>
        <dbReference type="EMBL" id="KAJ5403323.1"/>
    </source>
</evidence>
<proteinExistence type="predicted"/>
<reference evidence="1" key="2">
    <citation type="journal article" date="2023" name="IMA Fungus">
        <title>Comparative genomic study of the Penicillium genus elucidates a diverse pangenome and 15 lateral gene transfer events.</title>
        <authorList>
            <person name="Petersen C."/>
            <person name="Sorensen T."/>
            <person name="Nielsen M.R."/>
            <person name="Sondergaard T.E."/>
            <person name="Sorensen J.L."/>
            <person name="Fitzpatrick D.A."/>
            <person name="Frisvad J.C."/>
            <person name="Nielsen K.L."/>
        </authorList>
    </citation>
    <scope>NUCLEOTIDE SEQUENCE</scope>
    <source>
        <strain evidence="1">IBT 29677</strain>
    </source>
</reference>
<dbReference type="AlphaFoldDB" id="A0A9W9W4G0"/>
<accession>A0A9W9W4G0</accession>
<dbReference type="EMBL" id="JAPZBU010000005">
    <property type="protein sequence ID" value="KAJ5403323.1"/>
    <property type="molecule type" value="Genomic_DNA"/>
</dbReference>
<dbReference type="RefSeq" id="XP_056490565.1">
    <property type="nucleotide sequence ID" value="XM_056627831.1"/>
</dbReference>
<reference evidence="1" key="1">
    <citation type="submission" date="2022-12" db="EMBL/GenBank/DDBJ databases">
        <authorList>
            <person name="Petersen C."/>
        </authorList>
    </citation>
    <scope>NUCLEOTIDE SEQUENCE</scope>
    <source>
        <strain evidence="1">IBT 29677</strain>
    </source>
</reference>
<comment type="caution">
    <text evidence="1">The sequence shown here is derived from an EMBL/GenBank/DDBJ whole genome shotgun (WGS) entry which is preliminary data.</text>
</comment>
<sequence>MATPGGFMQDLLDIDFPLGFALFEGLVSLGGAGVQESPLGGFELSSWLSGVSVNSSIGFSNTRLMRARKVSPVHPVISD</sequence>
<dbReference type="GeneID" id="81366811"/>
<evidence type="ECO:0000313" key="2">
    <source>
        <dbReference type="Proteomes" id="UP001147747"/>
    </source>
</evidence>
<keyword evidence="2" id="KW-1185">Reference proteome</keyword>
<name>A0A9W9W4G0_9EURO</name>